<dbReference type="PANTHER" id="PTHR20883:SF49">
    <property type="entry name" value="PHYTANOYL-COA DIOXYGENASE"/>
    <property type="match status" value="1"/>
</dbReference>
<evidence type="ECO:0008006" key="4">
    <source>
        <dbReference type="Google" id="ProtNLM"/>
    </source>
</evidence>
<sequence length="247" mass="26818">MNLGHDPNSGDLPFLQHFNAWRSTNVLSDVPTIRELYLSPYMARAASVLLDSHTVRLYQDSLFIKRPGDGWTTFWIPLQDVPCPEDGGTGLHFVNGSHCDVVLPYWNGLPDSGHDEHDRLDVRYGGEEDGSTGGVNHHMLLEVGSVTVHNGWTLHCADGADINDIDRYALSITYVDGRAELREDVLSSPPRTARGDDDDDDVHGVTKKTSMTKDDKEDVWSIRSHPMVEGSGGSGSGSGSGSSSSGG</sequence>
<reference evidence="2 3" key="1">
    <citation type="submission" date="2024-10" db="EMBL/GenBank/DDBJ databases">
        <title>Updated reference genomes for cyclostephanoid diatoms.</title>
        <authorList>
            <person name="Roberts W.R."/>
            <person name="Alverson A.J."/>
        </authorList>
    </citation>
    <scope>NUCLEOTIDE SEQUENCE [LARGE SCALE GENOMIC DNA]</scope>
    <source>
        <strain evidence="2 3">AJA228-03</strain>
    </source>
</reference>
<dbReference type="PANTHER" id="PTHR20883">
    <property type="entry name" value="PHYTANOYL-COA DIOXYGENASE DOMAIN CONTAINING 1"/>
    <property type="match status" value="1"/>
</dbReference>
<proteinExistence type="predicted"/>
<accession>A0ABD3SRP8</accession>
<dbReference type="SUPFAM" id="SSF51197">
    <property type="entry name" value="Clavaminate synthase-like"/>
    <property type="match status" value="1"/>
</dbReference>
<comment type="caution">
    <text evidence="2">The sequence shown here is derived from an EMBL/GenBank/DDBJ whole genome shotgun (WGS) entry which is preliminary data.</text>
</comment>
<feature type="compositionally biased region" description="Basic and acidic residues" evidence="1">
    <location>
        <begin position="211"/>
        <end position="220"/>
    </location>
</feature>
<gene>
    <name evidence="2" type="ORF">ACHAXA_007563</name>
</gene>
<keyword evidence="3" id="KW-1185">Reference proteome</keyword>
<organism evidence="2 3">
    <name type="scientific">Cyclostephanos tholiformis</name>
    <dbReference type="NCBI Taxonomy" id="382380"/>
    <lineage>
        <taxon>Eukaryota</taxon>
        <taxon>Sar</taxon>
        <taxon>Stramenopiles</taxon>
        <taxon>Ochrophyta</taxon>
        <taxon>Bacillariophyta</taxon>
        <taxon>Coscinodiscophyceae</taxon>
        <taxon>Thalassiosirophycidae</taxon>
        <taxon>Stephanodiscales</taxon>
        <taxon>Stephanodiscaceae</taxon>
        <taxon>Cyclostephanos</taxon>
    </lineage>
</organism>
<feature type="region of interest" description="Disordered" evidence="1">
    <location>
        <begin position="185"/>
        <end position="247"/>
    </location>
</feature>
<dbReference type="EMBL" id="JALLPB020000009">
    <property type="protein sequence ID" value="KAL3827056.1"/>
    <property type="molecule type" value="Genomic_DNA"/>
</dbReference>
<evidence type="ECO:0000313" key="2">
    <source>
        <dbReference type="EMBL" id="KAL3827056.1"/>
    </source>
</evidence>
<evidence type="ECO:0000256" key="1">
    <source>
        <dbReference type="SAM" id="MobiDB-lite"/>
    </source>
</evidence>
<dbReference type="AlphaFoldDB" id="A0ABD3SRP8"/>
<name>A0ABD3SRP8_9STRA</name>
<protein>
    <recommendedName>
        <fullName evidence="4">Phytanoyl-CoA dioxygenase</fullName>
    </recommendedName>
</protein>
<evidence type="ECO:0000313" key="3">
    <source>
        <dbReference type="Proteomes" id="UP001530377"/>
    </source>
</evidence>
<feature type="compositionally biased region" description="Gly residues" evidence="1">
    <location>
        <begin position="230"/>
        <end position="247"/>
    </location>
</feature>
<dbReference type="Gene3D" id="2.60.120.620">
    <property type="entry name" value="q2cbj1_9rhob like domain"/>
    <property type="match status" value="1"/>
</dbReference>
<dbReference type="Proteomes" id="UP001530377">
    <property type="component" value="Unassembled WGS sequence"/>
</dbReference>